<dbReference type="RefSeq" id="WP_034769325.1">
    <property type="nucleotide sequence ID" value="NZ_CCRF01000043.1"/>
</dbReference>
<keyword evidence="1" id="KW-1133">Transmembrane helix</keyword>
<protein>
    <submittedName>
        <fullName evidence="2">Uncharacterized protein</fullName>
    </submittedName>
</protein>
<dbReference type="EMBL" id="CCRF01000043">
    <property type="protein sequence ID" value="CEE01165.1"/>
    <property type="molecule type" value="Genomic_DNA"/>
</dbReference>
<feature type="transmembrane region" description="Helical" evidence="1">
    <location>
        <begin position="60"/>
        <end position="83"/>
    </location>
</feature>
<evidence type="ECO:0000256" key="1">
    <source>
        <dbReference type="SAM" id="Phobius"/>
    </source>
</evidence>
<reference evidence="2 3" key="1">
    <citation type="submission" date="2014-07" db="EMBL/GenBank/DDBJ databases">
        <authorList>
            <person name="Wibberg Daniel"/>
        </authorList>
    </citation>
    <scope>NUCLEOTIDE SEQUENCE [LARGE SCALE GENOMIC DNA]</scope>
</reference>
<accession>A0A090J025</accession>
<evidence type="ECO:0000313" key="2">
    <source>
        <dbReference type="EMBL" id="CEE01165.1"/>
    </source>
</evidence>
<evidence type="ECO:0000313" key="3">
    <source>
        <dbReference type="Proteomes" id="UP000040576"/>
    </source>
</evidence>
<proteinExistence type="predicted"/>
<organism evidence="2 3">
    <name type="scientific">Caldibacillus thermoamylovorans</name>
    <dbReference type="NCBI Taxonomy" id="35841"/>
    <lineage>
        <taxon>Bacteria</taxon>
        <taxon>Bacillati</taxon>
        <taxon>Bacillota</taxon>
        <taxon>Bacilli</taxon>
        <taxon>Bacillales</taxon>
        <taxon>Bacillaceae</taxon>
        <taxon>Caldibacillus</taxon>
    </lineage>
</organism>
<gene>
    <name evidence="2" type="ORF">BT1A1_1333</name>
</gene>
<keyword evidence="3" id="KW-1185">Reference proteome</keyword>
<dbReference type="GeneID" id="92960481"/>
<name>A0A090J025_9BACI</name>
<keyword evidence="1" id="KW-0812">Transmembrane</keyword>
<sequence length="84" mass="9484">MSAHIYHLCNRYRGKAVHIKTRDGSVHRGIIVDVNPRKVYIRPLGGPRNFGGFGYGYYGWGYGFTYGLALGAIVSLAILPFFFW</sequence>
<dbReference type="Proteomes" id="UP000040576">
    <property type="component" value="Unassembled WGS sequence"/>
</dbReference>
<keyword evidence="1" id="KW-0472">Membrane</keyword>
<dbReference type="AlphaFoldDB" id="A0A090J025"/>